<protein>
    <submittedName>
        <fullName evidence="2">Zinc-binding dehydrogenase</fullName>
    </submittedName>
</protein>
<dbReference type="InterPro" id="IPR051397">
    <property type="entry name" value="Zn-ADH-like_protein"/>
</dbReference>
<dbReference type="Pfam" id="PF13602">
    <property type="entry name" value="ADH_zinc_N_2"/>
    <property type="match status" value="1"/>
</dbReference>
<evidence type="ECO:0000313" key="3">
    <source>
        <dbReference type="Proteomes" id="UP000653472"/>
    </source>
</evidence>
<keyword evidence="3" id="KW-1185">Reference proteome</keyword>
<dbReference type="Proteomes" id="UP000653472">
    <property type="component" value="Unassembled WGS sequence"/>
</dbReference>
<dbReference type="InterPro" id="IPR013154">
    <property type="entry name" value="ADH-like_N"/>
</dbReference>
<dbReference type="InterPro" id="IPR036291">
    <property type="entry name" value="NAD(P)-bd_dom_sf"/>
</dbReference>
<evidence type="ECO:0000259" key="1">
    <source>
        <dbReference type="SMART" id="SM00829"/>
    </source>
</evidence>
<accession>A0A969WBX5</accession>
<proteinExistence type="predicted"/>
<organism evidence="2 3">
    <name type="scientific">Solimonas marina</name>
    <dbReference type="NCBI Taxonomy" id="2714601"/>
    <lineage>
        <taxon>Bacteria</taxon>
        <taxon>Pseudomonadati</taxon>
        <taxon>Pseudomonadota</taxon>
        <taxon>Gammaproteobacteria</taxon>
        <taxon>Nevskiales</taxon>
        <taxon>Nevskiaceae</taxon>
        <taxon>Solimonas</taxon>
    </lineage>
</organism>
<dbReference type="Gene3D" id="3.90.180.10">
    <property type="entry name" value="Medium-chain alcohol dehydrogenases, catalytic domain"/>
    <property type="match status" value="1"/>
</dbReference>
<dbReference type="GO" id="GO:0016491">
    <property type="term" value="F:oxidoreductase activity"/>
    <property type="evidence" value="ECO:0007669"/>
    <property type="project" value="InterPro"/>
</dbReference>
<feature type="domain" description="Enoyl reductase (ER)" evidence="1">
    <location>
        <begin position="10"/>
        <end position="323"/>
    </location>
</feature>
<dbReference type="SUPFAM" id="SSF50129">
    <property type="entry name" value="GroES-like"/>
    <property type="match status" value="1"/>
</dbReference>
<dbReference type="SMART" id="SM00829">
    <property type="entry name" value="PKS_ER"/>
    <property type="match status" value="1"/>
</dbReference>
<dbReference type="Gene3D" id="3.40.50.720">
    <property type="entry name" value="NAD(P)-binding Rossmann-like Domain"/>
    <property type="match status" value="1"/>
</dbReference>
<dbReference type="RefSeq" id="WP_168147862.1">
    <property type="nucleotide sequence ID" value="NZ_JAAVXB010000004.1"/>
</dbReference>
<dbReference type="InterPro" id="IPR020843">
    <property type="entry name" value="ER"/>
</dbReference>
<dbReference type="PANTHER" id="PTHR43677:SF4">
    <property type="entry name" value="QUINONE OXIDOREDUCTASE-LIKE PROTEIN 2"/>
    <property type="match status" value="1"/>
</dbReference>
<dbReference type="InterPro" id="IPR011032">
    <property type="entry name" value="GroES-like_sf"/>
</dbReference>
<dbReference type="Pfam" id="PF08240">
    <property type="entry name" value="ADH_N"/>
    <property type="match status" value="1"/>
</dbReference>
<evidence type="ECO:0000313" key="2">
    <source>
        <dbReference type="EMBL" id="NKF22621.1"/>
    </source>
</evidence>
<dbReference type="AlphaFoldDB" id="A0A969WBX5"/>
<reference evidence="2" key="1">
    <citation type="submission" date="2020-03" db="EMBL/GenBank/DDBJ databases">
        <title>Solimonas marina sp. nov., isolated from deep seawater of the Pacific Ocean.</title>
        <authorList>
            <person name="Liu X."/>
            <person name="Lai Q."/>
            <person name="Sun F."/>
            <person name="Gai Y."/>
            <person name="Li G."/>
            <person name="Shao Z."/>
        </authorList>
    </citation>
    <scope>NUCLEOTIDE SEQUENCE</scope>
    <source>
        <strain evidence="2">C16B3</strain>
    </source>
</reference>
<comment type="caution">
    <text evidence="2">The sequence shown here is derived from an EMBL/GenBank/DDBJ whole genome shotgun (WGS) entry which is preliminary data.</text>
</comment>
<name>A0A969WBX5_9GAMM</name>
<dbReference type="PANTHER" id="PTHR43677">
    <property type="entry name" value="SHORT-CHAIN DEHYDROGENASE/REDUCTASE"/>
    <property type="match status" value="1"/>
</dbReference>
<dbReference type="EMBL" id="JAAVXB010000004">
    <property type="protein sequence ID" value="NKF22621.1"/>
    <property type="molecule type" value="Genomic_DNA"/>
</dbReference>
<sequence>MRAIEVTHPGGPEVLRLIDAPLPVPRADEVRVRLHAIGVNYADVLCRRGAHPSMRQPPIIVGCEGAGEVVACGPDVTQHRVGERVGVYSPFGGAYADELVVPERYALPLPAAMAWDEAAAFTHVYLTAWHALRTQGRATPGDWLFVSAAAGGLGGAVRQLADAFGLQIIAGVGSDAKADALRAAGCAHVVNYEREDLRARLADITGGRGVDIAIETVGGRVFAAVQQALAPLARLVTVGVAGGDGPQPDVGTLLAQSASYATLNLSVIFARCAALIAPSWQALLALYARGALRPQIGHRYALAQAADAQALMESRRSTGKIVLTP</sequence>
<dbReference type="SUPFAM" id="SSF51735">
    <property type="entry name" value="NAD(P)-binding Rossmann-fold domains"/>
    <property type="match status" value="1"/>
</dbReference>
<gene>
    <name evidence="2" type="ORF">G7Y82_09845</name>
</gene>